<dbReference type="OrthoDB" id="544997at2759"/>
<feature type="region of interest" description="Disordered" evidence="9">
    <location>
        <begin position="21"/>
        <end position="64"/>
    </location>
</feature>
<evidence type="ECO:0000256" key="8">
    <source>
        <dbReference type="ARBA" id="ARBA00030802"/>
    </source>
</evidence>
<accession>A0A8J4BY25</accession>
<evidence type="ECO:0000256" key="4">
    <source>
        <dbReference type="ARBA" id="ARBA00022737"/>
    </source>
</evidence>
<dbReference type="EMBL" id="BNCQ01000004">
    <property type="protein sequence ID" value="GIL96879.1"/>
    <property type="molecule type" value="Genomic_DNA"/>
</dbReference>
<feature type="region of interest" description="Disordered" evidence="9">
    <location>
        <begin position="198"/>
        <end position="257"/>
    </location>
</feature>
<name>A0A8J4BY25_9CHLO</name>
<reference evidence="10" key="1">
    <citation type="journal article" date="2021" name="Proc. Natl. Acad. Sci. U.S.A.">
        <title>Three genomes in the algal genus Volvox reveal the fate of a haploid sex-determining region after a transition to homothallism.</title>
        <authorList>
            <person name="Yamamoto K."/>
            <person name="Hamaji T."/>
            <person name="Kawai-Toyooka H."/>
            <person name="Matsuzaki R."/>
            <person name="Takahashi F."/>
            <person name="Nishimura Y."/>
            <person name="Kawachi M."/>
            <person name="Noguchi H."/>
            <person name="Minakuchi Y."/>
            <person name="Umen J.G."/>
            <person name="Toyoda A."/>
            <person name="Nozaki H."/>
        </authorList>
    </citation>
    <scope>NUCLEOTIDE SEQUENCE</scope>
    <source>
        <strain evidence="10">NIES-3785</strain>
    </source>
</reference>
<dbReference type="Pfam" id="PF12796">
    <property type="entry name" value="Ank_2"/>
    <property type="match status" value="1"/>
</dbReference>
<dbReference type="SUPFAM" id="SSF48403">
    <property type="entry name" value="Ankyrin repeat"/>
    <property type="match status" value="1"/>
</dbReference>
<dbReference type="InterPro" id="IPR002110">
    <property type="entry name" value="Ankyrin_rpt"/>
</dbReference>
<dbReference type="PANTHER" id="PTHR15263:SF1">
    <property type="entry name" value="NF-KAPPA-B INHIBITOR-LIKE PROTEIN 1"/>
    <property type="match status" value="1"/>
</dbReference>
<dbReference type="PROSITE" id="PS50297">
    <property type="entry name" value="ANK_REP_REGION"/>
    <property type="match status" value="1"/>
</dbReference>
<gene>
    <name evidence="10" type="ORF">Vretimale_2621</name>
</gene>
<keyword evidence="5" id="KW-0040">ANK repeat</keyword>
<protein>
    <recommendedName>
        <fullName evidence="2">NF-kappa-B inhibitor-like protein 1</fullName>
    </recommendedName>
    <alternativeName>
        <fullName evidence="7">Inhibitor of kappa B-like protein</fullName>
    </alternativeName>
    <alternativeName>
        <fullName evidence="8">Nuclear factor of kappa light polypeptide gene enhancer in B-cells inhibitor-like 1</fullName>
    </alternativeName>
</protein>
<dbReference type="AlphaFoldDB" id="A0A8J4BY25"/>
<comment type="caution">
    <text evidence="10">The sequence shown here is derived from an EMBL/GenBank/DDBJ whole genome shotgun (WGS) entry which is preliminary data.</text>
</comment>
<dbReference type="Gene3D" id="1.25.40.20">
    <property type="entry name" value="Ankyrin repeat-containing domain"/>
    <property type="match status" value="1"/>
</dbReference>
<comment type="subcellular location">
    <subcellularLocation>
        <location evidence="1">Nucleus</location>
    </subcellularLocation>
</comment>
<dbReference type="Proteomes" id="UP000722791">
    <property type="component" value="Unassembled WGS sequence"/>
</dbReference>
<evidence type="ECO:0000313" key="10">
    <source>
        <dbReference type="EMBL" id="GIL96879.1"/>
    </source>
</evidence>
<dbReference type="GO" id="GO:0043124">
    <property type="term" value="P:negative regulation of canonical NF-kappaB signal transduction"/>
    <property type="evidence" value="ECO:0007669"/>
    <property type="project" value="InterPro"/>
</dbReference>
<dbReference type="InterPro" id="IPR036770">
    <property type="entry name" value="Ankyrin_rpt-contain_sf"/>
</dbReference>
<evidence type="ECO:0000256" key="6">
    <source>
        <dbReference type="ARBA" id="ARBA00023242"/>
    </source>
</evidence>
<keyword evidence="3" id="KW-0597">Phosphoprotein</keyword>
<proteinExistence type="predicted"/>
<feature type="compositionally biased region" description="Low complexity" evidence="9">
    <location>
        <begin position="36"/>
        <end position="48"/>
    </location>
</feature>
<dbReference type="GO" id="GO:0005634">
    <property type="term" value="C:nucleus"/>
    <property type="evidence" value="ECO:0007669"/>
    <property type="project" value="UniProtKB-SubCell"/>
</dbReference>
<evidence type="ECO:0000256" key="9">
    <source>
        <dbReference type="SAM" id="MobiDB-lite"/>
    </source>
</evidence>
<dbReference type="SMART" id="SM00248">
    <property type="entry name" value="ANK"/>
    <property type="match status" value="2"/>
</dbReference>
<sequence>MYLSQSGFCFISGITRWKGNRRMGMRKDEKERRPRAPASDSSSSQSPSRLRRHHSDHRNRSRRSKQLRFQITALKYVTRGDVRRLRKLLRRPKQQPDLTAVDSQGRTLLHQACACGHADVVGLLLRCGARPAAVDASGDTPAHVAARLGHLEALAEVLRAPSAPLLEAAGAGGATLRDLMGRALRGDEAGGGAIRMQTAEEDAAPHSRSRARGSGAGEESEDEETRWQRRLREEYSDGEKALSDGCEDVPGELPFVGESDDEWADRIWREMQARRNTAASAGAAVFIADLRADAARRAAEAAERSRQILEEEQAKDDAWRCRTLAAIEAGPATPTLDMAVARASYDERWAQLDEEAATTAADLAPLHYSDVPWPLEPPTVPWGVRGSREVPAGPSLAPTVEMLRDFFLLGATGAPDVKRRLRIELLRWHPDKFGARFGRRLAAAGMAQRDAVVARVHQVAQVLMQVLGRGAIGTHEG</sequence>
<organism evidence="10 11">
    <name type="scientific">Volvox reticuliferus</name>
    <dbReference type="NCBI Taxonomy" id="1737510"/>
    <lineage>
        <taxon>Eukaryota</taxon>
        <taxon>Viridiplantae</taxon>
        <taxon>Chlorophyta</taxon>
        <taxon>core chlorophytes</taxon>
        <taxon>Chlorophyceae</taxon>
        <taxon>CS clade</taxon>
        <taxon>Chlamydomonadales</taxon>
        <taxon>Volvocaceae</taxon>
        <taxon>Volvox</taxon>
    </lineage>
</organism>
<dbReference type="InterPro" id="IPR038753">
    <property type="entry name" value="NFKBIL1"/>
</dbReference>
<evidence type="ECO:0000256" key="2">
    <source>
        <dbReference type="ARBA" id="ARBA00014259"/>
    </source>
</evidence>
<feature type="compositionally biased region" description="Basic residues" evidence="9">
    <location>
        <begin position="49"/>
        <end position="64"/>
    </location>
</feature>
<dbReference type="PROSITE" id="PS50088">
    <property type="entry name" value="ANK_REPEAT"/>
    <property type="match status" value="2"/>
</dbReference>
<keyword evidence="6" id="KW-0539">Nucleus</keyword>
<evidence type="ECO:0000256" key="5">
    <source>
        <dbReference type="ARBA" id="ARBA00023043"/>
    </source>
</evidence>
<evidence type="ECO:0000313" key="11">
    <source>
        <dbReference type="Proteomes" id="UP000722791"/>
    </source>
</evidence>
<evidence type="ECO:0000256" key="7">
    <source>
        <dbReference type="ARBA" id="ARBA00030621"/>
    </source>
</evidence>
<evidence type="ECO:0000256" key="3">
    <source>
        <dbReference type="ARBA" id="ARBA00022553"/>
    </source>
</evidence>
<evidence type="ECO:0000256" key="1">
    <source>
        <dbReference type="ARBA" id="ARBA00004123"/>
    </source>
</evidence>
<feature type="compositionally biased region" description="Basic and acidic residues" evidence="9">
    <location>
        <begin position="25"/>
        <end position="34"/>
    </location>
</feature>
<feature type="compositionally biased region" description="Basic and acidic residues" evidence="9">
    <location>
        <begin position="225"/>
        <end position="242"/>
    </location>
</feature>
<dbReference type="PANTHER" id="PTHR15263">
    <property type="entry name" value="I-KAPPA-B-LIKE PROTEIN IKBL"/>
    <property type="match status" value="1"/>
</dbReference>
<keyword evidence="4" id="KW-0677">Repeat</keyword>